<accession>A0A0C9V5J5</accession>
<sequence>MVKKPDIEHVPSDDSVTESESEIEQTCPSTPTTTHPRTKFHPGKFRPTTHISPALQPAKPLNVSPNRKMLPKDIAREPRKPLKREATSSPKLDDKENIPPRSSKYQRIEGPPSNLSSEVRSLRYVMEEMVVGQRELLKELKRIGHINEDGLSRLNSMIDKKL</sequence>
<organism evidence="2 3">
    <name type="scientific">Sphaerobolus stellatus (strain SS14)</name>
    <dbReference type="NCBI Taxonomy" id="990650"/>
    <lineage>
        <taxon>Eukaryota</taxon>
        <taxon>Fungi</taxon>
        <taxon>Dikarya</taxon>
        <taxon>Basidiomycota</taxon>
        <taxon>Agaricomycotina</taxon>
        <taxon>Agaricomycetes</taxon>
        <taxon>Phallomycetidae</taxon>
        <taxon>Geastrales</taxon>
        <taxon>Sphaerobolaceae</taxon>
        <taxon>Sphaerobolus</taxon>
    </lineage>
</organism>
<evidence type="ECO:0000256" key="1">
    <source>
        <dbReference type="SAM" id="MobiDB-lite"/>
    </source>
</evidence>
<proteinExistence type="predicted"/>
<gene>
    <name evidence="2" type="ORF">M422DRAFT_265399</name>
</gene>
<feature type="compositionally biased region" description="Basic and acidic residues" evidence="1">
    <location>
        <begin position="1"/>
        <end position="12"/>
    </location>
</feature>
<feature type="region of interest" description="Disordered" evidence="1">
    <location>
        <begin position="1"/>
        <end position="115"/>
    </location>
</feature>
<name>A0A0C9V5J5_SPHS4</name>
<evidence type="ECO:0000313" key="3">
    <source>
        <dbReference type="Proteomes" id="UP000054279"/>
    </source>
</evidence>
<feature type="compositionally biased region" description="Polar residues" evidence="1">
    <location>
        <begin position="24"/>
        <end position="35"/>
    </location>
</feature>
<feature type="compositionally biased region" description="Basic and acidic residues" evidence="1">
    <location>
        <begin position="70"/>
        <end position="98"/>
    </location>
</feature>
<dbReference type="Proteomes" id="UP000054279">
    <property type="component" value="Unassembled WGS sequence"/>
</dbReference>
<dbReference type="HOGENOM" id="CLU_138727_0_0_1"/>
<keyword evidence="3" id="KW-1185">Reference proteome</keyword>
<dbReference type="EMBL" id="KN837222">
    <property type="protein sequence ID" value="KIJ32765.1"/>
    <property type="molecule type" value="Genomic_DNA"/>
</dbReference>
<evidence type="ECO:0000313" key="2">
    <source>
        <dbReference type="EMBL" id="KIJ32765.1"/>
    </source>
</evidence>
<reference evidence="2 3" key="1">
    <citation type="submission" date="2014-06" db="EMBL/GenBank/DDBJ databases">
        <title>Evolutionary Origins and Diversification of the Mycorrhizal Mutualists.</title>
        <authorList>
            <consortium name="DOE Joint Genome Institute"/>
            <consortium name="Mycorrhizal Genomics Consortium"/>
            <person name="Kohler A."/>
            <person name="Kuo A."/>
            <person name="Nagy L.G."/>
            <person name="Floudas D."/>
            <person name="Copeland A."/>
            <person name="Barry K.W."/>
            <person name="Cichocki N."/>
            <person name="Veneault-Fourrey C."/>
            <person name="LaButti K."/>
            <person name="Lindquist E.A."/>
            <person name="Lipzen A."/>
            <person name="Lundell T."/>
            <person name="Morin E."/>
            <person name="Murat C."/>
            <person name="Riley R."/>
            <person name="Ohm R."/>
            <person name="Sun H."/>
            <person name="Tunlid A."/>
            <person name="Henrissat B."/>
            <person name="Grigoriev I.V."/>
            <person name="Hibbett D.S."/>
            <person name="Martin F."/>
        </authorList>
    </citation>
    <scope>NUCLEOTIDE SEQUENCE [LARGE SCALE GENOMIC DNA]</scope>
    <source>
        <strain evidence="2 3">SS14</strain>
    </source>
</reference>
<dbReference type="AlphaFoldDB" id="A0A0C9V5J5"/>
<protein>
    <submittedName>
        <fullName evidence="2">Uncharacterized protein</fullName>
    </submittedName>
</protein>